<proteinExistence type="predicted"/>
<dbReference type="NCBIfam" id="NF040657">
    <property type="entry name" value="immun_SitI3"/>
    <property type="match status" value="1"/>
</dbReference>
<dbReference type="EMBL" id="JAAFYZ010000022">
    <property type="protein sequence ID" value="MBS2547091.1"/>
    <property type="molecule type" value="Genomic_DNA"/>
</dbReference>
<organism evidence="1 2">
    <name type="scientific">Catenulispora pinistramenti</name>
    <dbReference type="NCBI Taxonomy" id="2705254"/>
    <lineage>
        <taxon>Bacteria</taxon>
        <taxon>Bacillati</taxon>
        <taxon>Actinomycetota</taxon>
        <taxon>Actinomycetes</taxon>
        <taxon>Catenulisporales</taxon>
        <taxon>Catenulisporaceae</taxon>
        <taxon>Catenulispora</taxon>
    </lineage>
</organism>
<keyword evidence="2" id="KW-1185">Reference proteome</keyword>
<dbReference type="Proteomes" id="UP000730482">
    <property type="component" value="Unassembled WGS sequence"/>
</dbReference>
<protein>
    <submittedName>
        <fullName evidence="1">Uncharacterized protein</fullName>
    </submittedName>
</protein>
<name>A0ABS5KM45_9ACTN</name>
<evidence type="ECO:0000313" key="1">
    <source>
        <dbReference type="EMBL" id="MBS2547091.1"/>
    </source>
</evidence>
<accession>A0ABS5KM45</accession>
<evidence type="ECO:0000313" key="2">
    <source>
        <dbReference type="Proteomes" id="UP000730482"/>
    </source>
</evidence>
<dbReference type="InterPro" id="IPR049799">
    <property type="entry name" value="SitI3-like"/>
</dbReference>
<gene>
    <name evidence="1" type="ORF">KGQ19_09430</name>
</gene>
<dbReference type="RefSeq" id="WP_212008694.1">
    <property type="nucleotide sequence ID" value="NZ_JAAFYZ010000022.1"/>
</dbReference>
<sequence length="105" mass="11505">MAAAVAVVARELALVDPEAGPEQFSAGITAANGTWLRVRDSRVRLSLGLLDRVAGDAVLHREFEDAWFVRKAGALTLSDSAESWTPRRLAWVLPPYRRAFTDLDA</sequence>
<reference evidence="1 2" key="1">
    <citation type="submission" date="2020-02" db="EMBL/GenBank/DDBJ databases">
        <title>Acidophilic actinobacteria isolated from forest soil.</title>
        <authorList>
            <person name="Golinska P."/>
        </authorList>
    </citation>
    <scope>NUCLEOTIDE SEQUENCE [LARGE SCALE GENOMIC DNA]</scope>
    <source>
        <strain evidence="1 2">NL8</strain>
    </source>
</reference>
<comment type="caution">
    <text evidence="1">The sequence shown here is derived from an EMBL/GenBank/DDBJ whole genome shotgun (WGS) entry which is preliminary data.</text>
</comment>